<evidence type="ECO:0000313" key="3">
    <source>
        <dbReference type="Proteomes" id="UP000799302"/>
    </source>
</evidence>
<gene>
    <name evidence="2" type="ORF">BT63DRAFT_421505</name>
</gene>
<protein>
    <submittedName>
        <fullName evidence="2">Uncharacterized protein</fullName>
    </submittedName>
</protein>
<feature type="signal peptide" evidence="1">
    <location>
        <begin position="1"/>
        <end position="17"/>
    </location>
</feature>
<evidence type="ECO:0000313" key="2">
    <source>
        <dbReference type="EMBL" id="KAF2673347.1"/>
    </source>
</evidence>
<organism evidence="2 3">
    <name type="scientific">Microthyrium microscopicum</name>
    <dbReference type="NCBI Taxonomy" id="703497"/>
    <lineage>
        <taxon>Eukaryota</taxon>
        <taxon>Fungi</taxon>
        <taxon>Dikarya</taxon>
        <taxon>Ascomycota</taxon>
        <taxon>Pezizomycotina</taxon>
        <taxon>Dothideomycetes</taxon>
        <taxon>Dothideomycetes incertae sedis</taxon>
        <taxon>Microthyriales</taxon>
        <taxon>Microthyriaceae</taxon>
        <taxon>Microthyrium</taxon>
    </lineage>
</organism>
<reference evidence="2" key="1">
    <citation type="journal article" date="2020" name="Stud. Mycol.">
        <title>101 Dothideomycetes genomes: a test case for predicting lifestyles and emergence of pathogens.</title>
        <authorList>
            <person name="Haridas S."/>
            <person name="Albert R."/>
            <person name="Binder M."/>
            <person name="Bloem J."/>
            <person name="Labutti K."/>
            <person name="Salamov A."/>
            <person name="Andreopoulos B."/>
            <person name="Baker S."/>
            <person name="Barry K."/>
            <person name="Bills G."/>
            <person name="Bluhm B."/>
            <person name="Cannon C."/>
            <person name="Castanera R."/>
            <person name="Culley D."/>
            <person name="Daum C."/>
            <person name="Ezra D."/>
            <person name="Gonzalez J."/>
            <person name="Henrissat B."/>
            <person name="Kuo A."/>
            <person name="Liang C."/>
            <person name="Lipzen A."/>
            <person name="Lutzoni F."/>
            <person name="Magnuson J."/>
            <person name="Mondo S."/>
            <person name="Nolan M."/>
            <person name="Ohm R."/>
            <person name="Pangilinan J."/>
            <person name="Park H.-J."/>
            <person name="Ramirez L."/>
            <person name="Alfaro M."/>
            <person name="Sun H."/>
            <person name="Tritt A."/>
            <person name="Yoshinaga Y."/>
            <person name="Zwiers L.-H."/>
            <person name="Turgeon B."/>
            <person name="Goodwin S."/>
            <person name="Spatafora J."/>
            <person name="Crous P."/>
            <person name="Grigoriev I."/>
        </authorList>
    </citation>
    <scope>NUCLEOTIDE SEQUENCE</scope>
    <source>
        <strain evidence="2">CBS 115976</strain>
    </source>
</reference>
<name>A0A6A6UPJ6_9PEZI</name>
<keyword evidence="1" id="KW-0732">Signal</keyword>
<proteinExistence type="predicted"/>
<evidence type="ECO:0000256" key="1">
    <source>
        <dbReference type="SAM" id="SignalP"/>
    </source>
</evidence>
<accession>A0A6A6UPJ6</accession>
<dbReference type="Proteomes" id="UP000799302">
    <property type="component" value="Unassembled WGS sequence"/>
</dbReference>
<dbReference type="Gene3D" id="1.20.1280.140">
    <property type="match status" value="1"/>
</dbReference>
<dbReference type="EMBL" id="MU004231">
    <property type="protein sequence ID" value="KAF2673347.1"/>
    <property type="molecule type" value="Genomic_DNA"/>
</dbReference>
<keyword evidence="3" id="KW-1185">Reference proteome</keyword>
<sequence>MQLKFLSLSLLVSGSLAAPIENSLLATQDTSLIKRAYTDLGTAYKVLQSAFSELNYSNGRPVSASRVPPSHQQIIDLFRQTGQVLFRQPQLGLVEAAGLVGPATELARNIEAALTVVVMAKPIVARTNERDAVSQMLSVQFTENAAWVNGILALFPRSEKAAASRVSDEVNAAYKKAMTAYAR</sequence>
<feature type="chain" id="PRO_5025670715" evidence="1">
    <location>
        <begin position="18"/>
        <end position="183"/>
    </location>
</feature>
<dbReference type="AlphaFoldDB" id="A0A6A6UPJ6"/>